<gene>
    <name evidence="1" type="ORF">T459_27346</name>
</gene>
<sequence length="254" mass="29175">MDLGKKRVIVITSDETKDQAILQNDVIDEIPIFLSPMKFYYGSGNTPIDVSKQNKLDRTPKTPGEFECTIESRLESLLTDLLNKRAFKNSRPTERIYAFLWKSITNELKTVEEEEAKEEENADVSHTREYNMEDDVLPPATEEVGNNMALKRTEIESSPSKGTSEAARLHPPLYEFVLQALSQSRAEYDEHGEEKYFKRDDPNTKIPSTKKLVKTFNINHYPVRMQCDGVTELMDDFVFKSSMGKSFDAFKKIL</sequence>
<comment type="caution">
    <text evidence="1">The sequence shown here is derived from an EMBL/GenBank/DDBJ whole genome shotgun (WGS) entry which is preliminary data.</text>
</comment>
<organism evidence="1 2">
    <name type="scientific">Capsicum annuum</name>
    <name type="common">Capsicum pepper</name>
    <dbReference type="NCBI Taxonomy" id="4072"/>
    <lineage>
        <taxon>Eukaryota</taxon>
        <taxon>Viridiplantae</taxon>
        <taxon>Streptophyta</taxon>
        <taxon>Embryophyta</taxon>
        <taxon>Tracheophyta</taxon>
        <taxon>Spermatophyta</taxon>
        <taxon>Magnoliopsida</taxon>
        <taxon>eudicotyledons</taxon>
        <taxon>Gunneridae</taxon>
        <taxon>Pentapetalae</taxon>
        <taxon>asterids</taxon>
        <taxon>lamiids</taxon>
        <taxon>Solanales</taxon>
        <taxon>Solanaceae</taxon>
        <taxon>Solanoideae</taxon>
        <taxon>Capsiceae</taxon>
        <taxon>Capsicum</taxon>
    </lineage>
</organism>
<dbReference type="Gramene" id="PHT67859">
    <property type="protein sequence ID" value="PHT67859"/>
    <property type="gene ID" value="T459_27346"/>
</dbReference>
<dbReference type="InterPro" id="IPR045286">
    <property type="entry name" value="FBS1-like"/>
</dbReference>
<evidence type="ECO:0000313" key="2">
    <source>
        <dbReference type="Proteomes" id="UP000222542"/>
    </source>
</evidence>
<accession>A0A2G2YDT8</accession>
<reference evidence="1 2" key="1">
    <citation type="journal article" date="2014" name="Nat. Genet.">
        <title>Genome sequence of the hot pepper provides insights into the evolution of pungency in Capsicum species.</title>
        <authorList>
            <person name="Kim S."/>
            <person name="Park M."/>
            <person name="Yeom S.I."/>
            <person name="Kim Y.M."/>
            <person name="Lee J.M."/>
            <person name="Lee H.A."/>
            <person name="Seo E."/>
            <person name="Choi J."/>
            <person name="Cheong K."/>
            <person name="Kim K.T."/>
            <person name="Jung K."/>
            <person name="Lee G.W."/>
            <person name="Oh S.K."/>
            <person name="Bae C."/>
            <person name="Kim S.B."/>
            <person name="Lee H.Y."/>
            <person name="Kim S.Y."/>
            <person name="Kim M.S."/>
            <person name="Kang B.C."/>
            <person name="Jo Y.D."/>
            <person name="Yang H.B."/>
            <person name="Jeong H.J."/>
            <person name="Kang W.H."/>
            <person name="Kwon J.K."/>
            <person name="Shin C."/>
            <person name="Lim J.Y."/>
            <person name="Park J.H."/>
            <person name="Huh J.H."/>
            <person name="Kim J.S."/>
            <person name="Kim B.D."/>
            <person name="Cohen O."/>
            <person name="Paran I."/>
            <person name="Suh M.C."/>
            <person name="Lee S.B."/>
            <person name="Kim Y.K."/>
            <person name="Shin Y."/>
            <person name="Noh S.J."/>
            <person name="Park J."/>
            <person name="Seo Y.S."/>
            <person name="Kwon S.Y."/>
            <person name="Kim H.A."/>
            <person name="Park J.M."/>
            <person name="Kim H.J."/>
            <person name="Choi S.B."/>
            <person name="Bosland P.W."/>
            <person name="Reeves G."/>
            <person name="Jo S.H."/>
            <person name="Lee B.W."/>
            <person name="Cho H.T."/>
            <person name="Choi H.S."/>
            <person name="Lee M.S."/>
            <person name="Yu Y."/>
            <person name="Do Choi Y."/>
            <person name="Park B.S."/>
            <person name="van Deynze A."/>
            <person name="Ashrafi H."/>
            <person name="Hill T."/>
            <person name="Kim W.T."/>
            <person name="Pai H.S."/>
            <person name="Ahn H.K."/>
            <person name="Yeam I."/>
            <person name="Giovannoni J.J."/>
            <person name="Rose J.K."/>
            <person name="Sorensen I."/>
            <person name="Lee S.J."/>
            <person name="Kim R.W."/>
            <person name="Choi I.Y."/>
            <person name="Choi B.S."/>
            <person name="Lim J.S."/>
            <person name="Lee Y.H."/>
            <person name="Choi D."/>
        </authorList>
    </citation>
    <scope>NUCLEOTIDE SEQUENCE [LARGE SCALE GENOMIC DNA]</scope>
    <source>
        <strain evidence="2">cv. CM334</strain>
    </source>
</reference>
<dbReference type="EMBL" id="AYRZ02000011">
    <property type="protein sequence ID" value="PHT67859.1"/>
    <property type="molecule type" value="Genomic_DNA"/>
</dbReference>
<evidence type="ECO:0000313" key="1">
    <source>
        <dbReference type="EMBL" id="PHT67859.1"/>
    </source>
</evidence>
<name>A0A2G2YDT8_CAPAN</name>
<dbReference type="Proteomes" id="UP000222542">
    <property type="component" value="Unassembled WGS sequence"/>
</dbReference>
<keyword evidence="2" id="KW-1185">Reference proteome</keyword>
<dbReference type="PANTHER" id="PTHR34049:SF2">
    <property type="entry name" value="F-BOX DOMAIN CONTAINING PROTEIN, EXPRESSED"/>
    <property type="match status" value="1"/>
</dbReference>
<reference evidence="1 2" key="2">
    <citation type="journal article" date="2017" name="Genome Biol.">
        <title>New reference genome sequences of hot pepper reveal the massive evolution of plant disease-resistance genes by retroduplication.</title>
        <authorList>
            <person name="Kim S."/>
            <person name="Park J."/>
            <person name="Yeom S.I."/>
            <person name="Kim Y.M."/>
            <person name="Seo E."/>
            <person name="Kim K.T."/>
            <person name="Kim M.S."/>
            <person name="Lee J.M."/>
            <person name="Cheong K."/>
            <person name="Shin H.S."/>
            <person name="Kim S.B."/>
            <person name="Han K."/>
            <person name="Lee J."/>
            <person name="Park M."/>
            <person name="Lee H.A."/>
            <person name="Lee H.Y."/>
            <person name="Lee Y."/>
            <person name="Oh S."/>
            <person name="Lee J.H."/>
            <person name="Choi E."/>
            <person name="Choi E."/>
            <person name="Lee S.E."/>
            <person name="Jeon J."/>
            <person name="Kim H."/>
            <person name="Choi G."/>
            <person name="Song H."/>
            <person name="Lee J."/>
            <person name="Lee S.C."/>
            <person name="Kwon J.K."/>
            <person name="Lee H.Y."/>
            <person name="Koo N."/>
            <person name="Hong Y."/>
            <person name="Kim R.W."/>
            <person name="Kang W.H."/>
            <person name="Huh J.H."/>
            <person name="Kang B.C."/>
            <person name="Yang T.J."/>
            <person name="Lee Y.H."/>
            <person name="Bennetzen J.L."/>
            <person name="Choi D."/>
        </authorList>
    </citation>
    <scope>NUCLEOTIDE SEQUENCE [LARGE SCALE GENOMIC DNA]</scope>
    <source>
        <strain evidence="2">cv. CM334</strain>
    </source>
</reference>
<protein>
    <submittedName>
        <fullName evidence="1">Uncharacterized protein</fullName>
    </submittedName>
</protein>
<dbReference type="AlphaFoldDB" id="A0A2G2YDT8"/>
<proteinExistence type="predicted"/>
<dbReference type="PANTHER" id="PTHR34049">
    <property type="entry name" value="F-BOX PROTEIN SKIP27"/>
    <property type="match status" value="1"/>
</dbReference>